<protein>
    <submittedName>
        <fullName evidence="2">Uncharacterized protein</fullName>
    </submittedName>
</protein>
<feature type="region of interest" description="Disordered" evidence="1">
    <location>
        <begin position="104"/>
        <end position="123"/>
    </location>
</feature>
<dbReference type="AlphaFoldDB" id="A0A425CXR2"/>
<dbReference type="Proteomes" id="UP000284702">
    <property type="component" value="Unassembled WGS sequence"/>
</dbReference>
<dbReference type="EMBL" id="MZMZ02003386">
    <property type="protein sequence ID" value="RQM21808.1"/>
    <property type="molecule type" value="Genomic_DNA"/>
</dbReference>
<organism evidence="2 3">
    <name type="scientific">Aphanomyces astaci</name>
    <name type="common">Crayfish plague agent</name>
    <dbReference type="NCBI Taxonomy" id="112090"/>
    <lineage>
        <taxon>Eukaryota</taxon>
        <taxon>Sar</taxon>
        <taxon>Stramenopiles</taxon>
        <taxon>Oomycota</taxon>
        <taxon>Saprolegniomycetes</taxon>
        <taxon>Saprolegniales</taxon>
        <taxon>Verrucalvaceae</taxon>
        <taxon>Aphanomyces</taxon>
    </lineage>
</organism>
<accession>A0A425CXR2</accession>
<sequence>MWTNSIVSATTPLRQEVESLWATKEALTALVSASSAAFTTLDARLLEERRLRETAELLQAEGNRLPTEAHIRLNAAVAQHESQQAALAASLPYLESSVHTLLQAMQGPDDNMGTEPDDHMASN</sequence>
<keyword evidence="3" id="KW-1185">Reference proteome</keyword>
<name>A0A425CXR2_APHAT</name>
<evidence type="ECO:0000256" key="1">
    <source>
        <dbReference type="SAM" id="MobiDB-lite"/>
    </source>
</evidence>
<dbReference type="VEuPathDB" id="FungiDB:H257_11190"/>
<evidence type="ECO:0000313" key="2">
    <source>
        <dbReference type="EMBL" id="RQM21808.1"/>
    </source>
</evidence>
<comment type="caution">
    <text evidence="2">The sequence shown here is derived from an EMBL/GenBank/DDBJ whole genome shotgun (WGS) entry which is preliminary data.</text>
</comment>
<proteinExistence type="predicted"/>
<evidence type="ECO:0000313" key="3">
    <source>
        <dbReference type="Proteomes" id="UP000284702"/>
    </source>
</evidence>
<reference evidence="2" key="1">
    <citation type="submission" date="2018-07" db="EMBL/GenBank/DDBJ databases">
        <title>Annotation of Aphanomyces astaci genome assembly.</title>
        <authorList>
            <person name="Studholme D.J."/>
        </authorList>
    </citation>
    <scope>NUCLEOTIDE SEQUENCE [LARGE SCALE GENOMIC DNA]</scope>
    <source>
        <strain evidence="2">Pc</strain>
    </source>
</reference>
<gene>
    <name evidence="2" type="ORF">B5M09_012123</name>
</gene>